<comment type="caution">
    <text evidence="2">The sequence shown here is derived from an EMBL/GenBank/DDBJ whole genome shotgun (WGS) entry which is preliminary data.</text>
</comment>
<feature type="compositionally biased region" description="Basic and acidic residues" evidence="1">
    <location>
        <begin position="68"/>
        <end position="88"/>
    </location>
</feature>
<keyword evidence="3" id="KW-1185">Reference proteome</keyword>
<dbReference type="PANTHER" id="PTHR45476">
    <property type="entry name" value="CHLORIDE INTRACELLULAR CHANNEL PROTEIN 6-RELATED"/>
    <property type="match status" value="1"/>
</dbReference>
<dbReference type="Proteomes" id="UP001221898">
    <property type="component" value="Unassembled WGS sequence"/>
</dbReference>
<dbReference type="InterPro" id="IPR036282">
    <property type="entry name" value="Glutathione-S-Trfase_C_sf"/>
</dbReference>
<dbReference type="Gene3D" id="1.20.1050.10">
    <property type="match status" value="2"/>
</dbReference>
<dbReference type="PANTHER" id="PTHR45476:SF1">
    <property type="entry name" value="CHLORIDE INTRACELLULAR CHANNEL PROTEIN 6"/>
    <property type="match status" value="1"/>
</dbReference>
<dbReference type="SUPFAM" id="SSF47616">
    <property type="entry name" value="GST C-terminal domain-like"/>
    <property type="match status" value="1"/>
</dbReference>
<protein>
    <submittedName>
        <fullName evidence="2">Uncharacterized protein</fullName>
    </submittedName>
</protein>
<evidence type="ECO:0000256" key="1">
    <source>
        <dbReference type="SAM" id="MobiDB-lite"/>
    </source>
</evidence>
<dbReference type="EMBL" id="JAINUG010000039">
    <property type="protein sequence ID" value="KAJ8407399.1"/>
    <property type="molecule type" value="Genomic_DNA"/>
</dbReference>
<feature type="region of interest" description="Disordered" evidence="1">
    <location>
        <begin position="57"/>
        <end position="91"/>
    </location>
</feature>
<dbReference type="AlphaFoldDB" id="A0AAD7WT53"/>
<proteinExistence type="predicted"/>
<reference evidence="2" key="1">
    <citation type="journal article" date="2023" name="Science">
        <title>Genome structures resolve the early diversification of teleost fishes.</title>
        <authorList>
            <person name="Parey E."/>
            <person name="Louis A."/>
            <person name="Montfort J."/>
            <person name="Bouchez O."/>
            <person name="Roques C."/>
            <person name="Iampietro C."/>
            <person name="Lluch J."/>
            <person name="Castinel A."/>
            <person name="Donnadieu C."/>
            <person name="Desvignes T."/>
            <person name="Floi Bucao C."/>
            <person name="Jouanno E."/>
            <person name="Wen M."/>
            <person name="Mejri S."/>
            <person name="Dirks R."/>
            <person name="Jansen H."/>
            <person name="Henkel C."/>
            <person name="Chen W.J."/>
            <person name="Zahm M."/>
            <person name="Cabau C."/>
            <person name="Klopp C."/>
            <person name="Thompson A.W."/>
            <person name="Robinson-Rechavi M."/>
            <person name="Braasch I."/>
            <person name="Lecointre G."/>
            <person name="Bobe J."/>
            <person name="Postlethwait J.H."/>
            <person name="Berthelot C."/>
            <person name="Roest Crollius H."/>
            <person name="Guiguen Y."/>
        </authorList>
    </citation>
    <scope>NUCLEOTIDE SEQUENCE</scope>
    <source>
        <strain evidence="2">NC1722</strain>
    </source>
</reference>
<evidence type="ECO:0000313" key="2">
    <source>
        <dbReference type="EMBL" id="KAJ8407399.1"/>
    </source>
</evidence>
<name>A0AAD7WT53_9TELE</name>
<sequence length="363" mass="40762">MPKANPKLYCDHYCNPCQETRTNRRISGTSRRSLEREVGGCRKAEGHREAVAAYVAANRRDRRLPRGTVERRGPKEKPGDTGLEHSQETPENIATDCHSQAASADSWAKMEQATLGVGTANGLPRSEEEEDVPVPTEQKEEGLPCEQVQQAPRKSVRMVSPDPQRDYVCSPEPQEYEISLHVKVHHVSTRGPRLTPAYFDSDSRIDRFGDGVGLCYQGNQLICRTRCSSRLMGSSAGLEKALLKSLRQLDEYLLPEETNEDSTTDPGESTRSFLGEAELILSDCNLLTKLHIMKVLHCPLLPKPHIIKVVARKYRNFDIPVDMAGVWRYLHSAYQREESANTRPWPTARSSSLTLRNVGEKIT</sequence>
<feature type="region of interest" description="Disordered" evidence="1">
    <location>
        <begin position="118"/>
        <end position="164"/>
    </location>
</feature>
<evidence type="ECO:0000313" key="3">
    <source>
        <dbReference type="Proteomes" id="UP001221898"/>
    </source>
</evidence>
<organism evidence="2 3">
    <name type="scientific">Aldrovandia affinis</name>
    <dbReference type="NCBI Taxonomy" id="143900"/>
    <lineage>
        <taxon>Eukaryota</taxon>
        <taxon>Metazoa</taxon>
        <taxon>Chordata</taxon>
        <taxon>Craniata</taxon>
        <taxon>Vertebrata</taxon>
        <taxon>Euteleostomi</taxon>
        <taxon>Actinopterygii</taxon>
        <taxon>Neopterygii</taxon>
        <taxon>Teleostei</taxon>
        <taxon>Notacanthiformes</taxon>
        <taxon>Halosauridae</taxon>
        <taxon>Aldrovandia</taxon>
    </lineage>
</organism>
<gene>
    <name evidence="2" type="ORF">AAFF_G00279730</name>
</gene>
<accession>A0AAD7WT53</accession>